<sequence>MRWFPEHHFERVQPEKEKLTWGDAFHDELERYKTHFIPLLQAELREEQRLFQARLEEWSLPKLQREGFAIPGLLGARAKWQAKQGGTVYEFRRDPQRDVSLPFHKFTSGSAVILSRTDPLMDAVLEDGSLGPVSETNSFVQAKVYSLGRHFLRIQVDVPVEDITEGPWRLDVGLSSWATQTQINAIQALNDDPILQDARDLQQRSLAKQSMISARPAKSGGRKQPKVEQTILSGTALRDKVLRAFQRDFVPYESTTSLSVTSSDSQAQTSSPLDHVPHLEDGIEIVNDGIVAPQRALKAEDVDAKPVVAHTEELSGTLIRNELIRNWAIRHRAEGWVVKSDGDPHVPLNPSQLRAIAMMLSERLSLVQGPPGTVS</sequence>
<name>A0AAD9FQQ1_PAPLA</name>
<dbReference type="Proteomes" id="UP001182556">
    <property type="component" value="Unassembled WGS sequence"/>
</dbReference>
<evidence type="ECO:0000313" key="3">
    <source>
        <dbReference type="Proteomes" id="UP001182556"/>
    </source>
</evidence>
<dbReference type="Gene3D" id="2.40.30.270">
    <property type="match status" value="1"/>
</dbReference>
<evidence type="ECO:0000256" key="1">
    <source>
        <dbReference type="SAM" id="MobiDB-lite"/>
    </source>
</evidence>
<proteinExistence type="predicted"/>
<feature type="region of interest" description="Disordered" evidence="1">
    <location>
        <begin position="206"/>
        <end position="228"/>
    </location>
</feature>
<dbReference type="InterPro" id="IPR027417">
    <property type="entry name" value="P-loop_NTPase"/>
</dbReference>
<accession>A0AAD9FQQ1</accession>
<protein>
    <submittedName>
        <fullName evidence="2">Uncharacterized protein</fullName>
    </submittedName>
</protein>
<keyword evidence="3" id="KW-1185">Reference proteome</keyword>
<dbReference type="Gene3D" id="3.40.50.300">
    <property type="entry name" value="P-loop containing nucleotide triphosphate hydrolases"/>
    <property type="match status" value="2"/>
</dbReference>
<comment type="caution">
    <text evidence="2">The sequence shown here is derived from an EMBL/GenBank/DDBJ whole genome shotgun (WGS) entry which is preliminary data.</text>
</comment>
<dbReference type="AlphaFoldDB" id="A0AAD9FQQ1"/>
<reference evidence="2" key="1">
    <citation type="submission" date="2023-02" db="EMBL/GenBank/DDBJ databases">
        <title>Identification and recombinant expression of a fungal hydrolase from Papiliotrema laurentii that hydrolyzes apple cutin and clears colloidal polyester polyurethane.</title>
        <authorList>
            <consortium name="DOE Joint Genome Institute"/>
            <person name="Roman V.A."/>
            <person name="Bojanowski C."/>
            <person name="Crable B.R."/>
            <person name="Wagner D.N."/>
            <person name="Hung C.S."/>
            <person name="Nadeau L.J."/>
            <person name="Schratz L."/>
            <person name="Haridas S."/>
            <person name="Pangilinan J."/>
            <person name="Lipzen A."/>
            <person name="Na H."/>
            <person name="Yan M."/>
            <person name="Ng V."/>
            <person name="Grigoriev I.V."/>
            <person name="Spatafora J.W."/>
            <person name="Barlow D."/>
            <person name="Biffinger J."/>
            <person name="Kelley-Loughnane N."/>
            <person name="Varaljay V.A."/>
            <person name="Crookes-Goodson W.J."/>
        </authorList>
    </citation>
    <scope>NUCLEOTIDE SEQUENCE</scope>
    <source>
        <strain evidence="2">5307AH</strain>
    </source>
</reference>
<evidence type="ECO:0000313" key="2">
    <source>
        <dbReference type="EMBL" id="KAK1924207.1"/>
    </source>
</evidence>
<organism evidence="2 3">
    <name type="scientific">Papiliotrema laurentii</name>
    <name type="common">Cryptococcus laurentii</name>
    <dbReference type="NCBI Taxonomy" id="5418"/>
    <lineage>
        <taxon>Eukaryota</taxon>
        <taxon>Fungi</taxon>
        <taxon>Dikarya</taxon>
        <taxon>Basidiomycota</taxon>
        <taxon>Agaricomycotina</taxon>
        <taxon>Tremellomycetes</taxon>
        <taxon>Tremellales</taxon>
        <taxon>Rhynchogastremaceae</taxon>
        <taxon>Papiliotrema</taxon>
    </lineage>
</organism>
<dbReference type="EMBL" id="JAODAN010000005">
    <property type="protein sequence ID" value="KAK1924207.1"/>
    <property type="molecule type" value="Genomic_DNA"/>
</dbReference>
<gene>
    <name evidence="2" type="ORF">DB88DRAFT_271766</name>
</gene>